<sequence length="137" mass="15708">MSGRRCAALSGSHHYSLSAEPNHLSMSPVRDLTLRSLLTNKTQLMSALPYKQRFFKYHQPHVRQTTASILSLLSQQQTWKSVRRCIICGGVGFSDAYYCKECTQQDKDRDGCPKIVNLGTSKTDLFYEHKKYGFKKR</sequence>
<proteinExistence type="inferred from homology"/>
<dbReference type="OrthoDB" id="10248186at2759"/>
<protein>
    <submittedName>
        <fullName evidence="2">Uncharacterized protein</fullName>
    </submittedName>
</protein>
<evidence type="ECO:0000256" key="1">
    <source>
        <dbReference type="ARBA" id="ARBA00008626"/>
    </source>
</evidence>
<dbReference type="InterPro" id="IPR005345">
    <property type="entry name" value="PHF5"/>
</dbReference>
<organism evidence="2 3">
    <name type="scientific">Adiantum capillus-veneris</name>
    <name type="common">Maidenhair fern</name>
    <dbReference type="NCBI Taxonomy" id="13818"/>
    <lineage>
        <taxon>Eukaryota</taxon>
        <taxon>Viridiplantae</taxon>
        <taxon>Streptophyta</taxon>
        <taxon>Embryophyta</taxon>
        <taxon>Tracheophyta</taxon>
        <taxon>Polypodiopsida</taxon>
        <taxon>Polypodiidae</taxon>
        <taxon>Polypodiales</taxon>
        <taxon>Pteridineae</taxon>
        <taxon>Pteridaceae</taxon>
        <taxon>Vittarioideae</taxon>
        <taxon>Adiantum</taxon>
    </lineage>
</organism>
<comment type="caution">
    <text evidence="2">The sequence shown here is derived from an EMBL/GenBank/DDBJ whole genome shotgun (WGS) entry which is preliminary data.</text>
</comment>
<dbReference type="Pfam" id="PF03660">
    <property type="entry name" value="PHF5"/>
    <property type="match status" value="1"/>
</dbReference>
<evidence type="ECO:0000313" key="3">
    <source>
        <dbReference type="Proteomes" id="UP000886520"/>
    </source>
</evidence>
<evidence type="ECO:0000313" key="2">
    <source>
        <dbReference type="EMBL" id="KAI5059024.1"/>
    </source>
</evidence>
<dbReference type="EMBL" id="JABFUD020000025">
    <property type="protein sequence ID" value="KAI5059024.1"/>
    <property type="molecule type" value="Genomic_DNA"/>
</dbReference>
<comment type="similarity">
    <text evidence="1">Belongs to the PHF5 family.</text>
</comment>
<dbReference type="PANTHER" id="PTHR13120">
    <property type="entry name" value="PHD FINGER-LIKE DOMAIN-CONTAINING PROTEIN 5A"/>
    <property type="match status" value="1"/>
</dbReference>
<dbReference type="GO" id="GO:0000398">
    <property type="term" value="P:mRNA splicing, via spliceosome"/>
    <property type="evidence" value="ECO:0007669"/>
    <property type="project" value="InterPro"/>
</dbReference>
<dbReference type="AlphaFoldDB" id="A0A9D4U200"/>
<keyword evidence="3" id="KW-1185">Reference proteome</keyword>
<dbReference type="Proteomes" id="UP000886520">
    <property type="component" value="Chromosome 25"/>
</dbReference>
<accession>A0A9D4U200</accession>
<name>A0A9D4U200_ADICA</name>
<gene>
    <name evidence="2" type="ORF">GOP47_0025343</name>
</gene>
<reference evidence="2" key="1">
    <citation type="submission" date="2021-01" db="EMBL/GenBank/DDBJ databases">
        <title>Adiantum capillus-veneris genome.</title>
        <authorList>
            <person name="Fang Y."/>
            <person name="Liao Q."/>
        </authorList>
    </citation>
    <scope>NUCLEOTIDE SEQUENCE</scope>
    <source>
        <strain evidence="2">H3</strain>
        <tissue evidence="2">Leaf</tissue>
    </source>
</reference>